<dbReference type="SUPFAM" id="SSF49464">
    <property type="entry name" value="Carboxypeptidase regulatory domain-like"/>
    <property type="match status" value="1"/>
</dbReference>
<dbReference type="Gene3D" id="2.170.130.10">
    <property type="entry name" value="TonB-dependent receptor, plug domain"/>
    <property type="match status" value="1"/>
</dbReference>
<evidence type="ECO:0000256" key="8">
    <source>
        <dbReference type="PROSITE-ProRule" id="PRU01360"/>
    </source>
</evidence>
<comment type="subcellular location">
    <subcellularLocation>
        <location evidence="1 8">Cell outer membrane</location>
        <topology evidence="1 8">Multi-pass membrane protein</topology>
    </subcellularLocation>
</comment>
<keyword evidence="6 8" id="KW-0472">Membrane</keyword>
<dbReference type="InterPro" id="IPR039426">
    <property type="entry name" value="TonB-dep_rcpt-like"/>
</dbReference>
<dbReference type="Proteomes" id="UP000199532">
    <property type="component" value="Unassembled WGS sequence"/>
</dbReference>
<dbReference type="InterPro" id="IPR036942">
    <property type="entry name" value="Beta-barrel_TonB_sf"/>
</dbReference>
<evidence type="ECO:0000256" key="4">
    <source>
        <dbReference type="ARBA" id="ARBA00022692"/>
    </source>
</evidence>
<dbReference type="PANTHER" id="PTHR30069:SF29">
    <property type="entry name" value="HEMOGLOBIN AND HEMOGLOBIN-HAPTOGLOBIN-BINDING PROTEIN 1-RELATED"/>
    <property type="match status" value="1"/>
</dbReference>
<dbReference type="Pfam" id="PF13715">
    <property type="entry name" value="CarbopepD_reg_2"/>
    <property type="match status" value="1"/>
</dbReference>
<name>A0A1H6XEX6_9BACT</name>
<keyword evidence="5 9" id="KW-0732">Signal</keyword>
<evidence type="ECO:0000256" key="5">
    <source>
        <dbReference type="ARBA" id="ARBA00022729"/>
    </source>
</evidence>
<evidence type="ECO:0000256" key="7">
    <source>
        <dbReference type="ARBA" id="ARBA00023237"/>
    </source>
</evidence>
<accession>A0A1H6XEX6</accession>
<dbReference type="PROSITE" id="PS52016">
    <property type="entry name" value="TONB_DEPENDENT_REC_3"/>
    <property type="match status" value="1"/>
</dbReference>
<dbReference type="Pfam" id="PF07715">
    <property type="entry name" value="Plug"/>
    <property type="match status" value="1"/>
</dbReference>
<dbReference type="InterPro" id="IPR037066">
    <property type="entry name" value="Plug_dom_sf"/>
</dbReference>
<feature type="signal peptide" evidence="9">
    <location>
        <begin position="1"/>
        <end position="18"/>
    </location>
</feature>
<dbReference type="PANTHER" id="PTHR30069">
    <property type="entry name" value="TONB-DEPENDENT OUTER MEMBRANE RECEPTOR"/>
    <property type="match status" value="1"/>
</dbReference>
<keyword evidence="7 8" id="KW-0998">Cell outer membrane</keyword>
<dbReference type="InterPro" id="IPR012910">
    <property type="entry name" value="Plug_dom"/>
</dbReference>
<keyword evidence="3 8" id="KW-1134">Transmembrane beta strand</keyword>
<dbReference type="STRING" id="408657.SAMN04487995_3914"/>
<evidence type="ECO:0000313" key="12">
    <source>
        <dbReference type="Proteomes" id="UP000199532"/>
    </source>
</evidence>
<protein>
    <submittedName>
        <fullName evidence="11">Outer membrane receptor proteins, mostly Fe transport</fullName>
    </submittedName>
</protein>
<keyword evidence="4 8" id="KW-0812">Transmembrane</keyword>
<dbReference type="InterPro" id="IPR008969">
    <property type="entry name" value="CarboxyPept-like_regulatory"/>
</dbReference>
<gene>
    <name evidence="11" type="ORF">SAMN04487995_3914</name>
</gene>
<dbReference type="OrthoDB" id="9812892at2"/>
<keyword evidence="11" id="KW-0675">Receptor</keyword>
<evidence type="ECO:0000256" key="2">
    <source>
        <dbReference type="ARBA" id="ARBA00022448"/>
    </source>
</evidence>
<dbReference type="Gene3D" id="2.60.40.1120">
    <property type="entry name" value="Carboxypeptidase-like, regulatory domain"/>
    <property type="match status" value="1"/>
</dbReference>
<evidence type="ECO:0000256" key="9">
    <source>
        <dbReference type="SAM" id="SignalP"/>
    </source>
</evidence>
<dbReference type="AlphaFoldDB" id="A0A1H6XEX6"/>
<dbReference type="GO" id="GO:0044718">
    <property type="term" value="P:siderophore transmembrane transport"/>
    <property type="evidence" value="ECO:0007669"/>
    <property type="project" value="TreeGrafter"/>
</dbReference>
<dbReference type="SUPFAM" id="SSF56935">
    <property type="entry name" value="Porins"/>
    <property type="match status" value="1"/>
</dbReference>
<sequence>MYPGRFLLTLFFTGLVVAGSAAWSQTSITISGTIQSEDGGSLPGVNVIIKGTSIGSVTDVEGFYKLNVSKTGTYTLTVSSVGQITQTKTVNIRKGQGHTIDFLLKSDTQNMDELTVHGKNETQEIKEQAFTVNAIETKRFANTTADLNQVLNKTAGVRVREEGGMGSDFNFSINGLSGKAVKFFIDGVPLELMGSTMSLNNIPVNLAERMEVYKGVVPVSLGSDALGGAVNIVTNQNVNNYLDASYSVGSFNTHRLALNGQYSTANGLIIKASAFANYSDNNYIMRGMEIWDEAQYKYVNKDFRRFHDQYQSAMGQIELGVVNKKWADVFFVGLSYSGTEQDIQTGTRQDVVYGAVTKNGHAYNASARYRKDNLFVKGLNANVFASRSVDNYVVTDTSSYKYYWDGSRVKTSLAEINGSKAVTNINRPRTFVRANLGYTLSKIHSFNLNYTFDHLKNESYDELITDRADIPGILAKNIVGGAYQQNLLNDRLTNTLFGKLYNINIQQSRLVTASGEYSKANDSQTYTGYGIASRFRILPDLGVKASFEKAYRLQEVGEMFGNGYTVIANLDLKPESSQNLNIGAYYGITIDKHKLFVEGSWFYRNANDFIYAVVYKSNASVSRYENTSKVKVTGLEGDLKYNYGDLLYFNANVSYQNAINNTKYPVGTTSGTPEATYLNKIPNQPWLFANGDFSIGKNNILGKASRMQLNLSTQYVHWFYLTWEAYGNKAGKSTIPDQYIHNASVSNSWNNGRYNVSIECRNFTNNLAFDNFRLQKPGRAFSVKLRYFLR</sequence>
<dbReference type="RefSeq" id="WP_090337934.1">
    <property type="nucleotide sequence ID" value="NZ_FNXY01000006.1"/>
</dbReference>
<keyword evidence="2 8" id="KW-0813">Transport</keyword>
<evidence type="ECO:0000313" key="11">
    <source>
        <dbReference type="EMBL" id="SEJ27679.1"/>
    </source>
</evidence>
<evidence type="ECO:0000256" key="1">
    <source>
        <dbReference type="ARBA" id="ARBA00004571"/>
    </source>
</evidence>
<organism evidence="11 12">
    <name type="scientific">Dyadobacter koreensis</name>
    <dbReference type="NCBI Taxonomy" id="408657"/>
    <lineage>
        <taxon>Bacteria</taxon>
        <taxon>Pseudomonadati</taxon>
        <taxon>Bacteroidota</taxon>
        <taxon>Cytophagia</taxon>
        <taxon>Cytophagales</taxon>
        <taxon>Spirosomataceae</taxon>
        <taxon>Dyadobacter</taxon>
    </lineage>
</organism>
<feature type="domain" description="TonB-dependent receptor plug" evidence="10">
    <location>
        <begin position="126"/>
        <end position="229"/>
    </location>
</feature>
<reference evidence="11 12" key="1">
    <citation type="submission" date="2016-10" db="EMBL/GenBank/DDBJ databases">
        <authorList>
            <person name="de Groot N.N."/>
        </authorList>
    </citation>
    <scope>NUCLEOTIDE SEQUENCE [LARGE SCALE GENOMIC DNA]</scope>
    <source>
        <strain evidence="11 12">DSM 19938</strain>
    </source>
</reference>
<proteinExistence type="inferred from homology"/>
<dbReference type="EMBL" id="FNXY01000006">
    <property type="protein sequence ID" value="SEJ27679.1"/>
    <property type="molecule type" value="Genomic_DNA"/>
</dbReference>
<evidence type="ECO:0000256" key="6">
    <source>
        <dbReference type="ARBA" id="ARBA00023136"/>
    </source>
</evidence>
<dbReference type="GO" id="GO:0015344">
    <property type="term" value="F:siderophore uptake transmembrane transporter activity"/>
    <property type="evidence" value="ECO:0007669"/>
    <property type="project" value="TreeGrafter"/>
</dbReference>
<evidence type="ECO:0000259" key="10">
    <source>
        <dbReference type="Pfam" id="PF07715"/>
    </source>
</evidence>
<feature type="chain" id="PRO_5011668518" evidence="9">
    <location>
        <begin position="19"/>
        <end position="790"/>
    </location>
</feature>
<comment type="similarity">
    <text evidence="8">Belongs to the TonB-dependent receptor family.</text>
</comment>
<keyword evidence="12" id="KW-1185">Reference proteome</keyword>
<dbReference type="GO" id="GO:0009279">
    <property type="term" value="C:cell outer membrane"/>
    <property type="evidence" value="ECO:0007669"/>
    <property type="project" value="UniProtKB-SubCell"/>
</dbReference>
<dbReference type="Gene3D" id="2.40.170.20">
    <property type="entry name" value="TonB-dependent receptor, beta-barrel domain"/>
    <property type="match status" value="1"/>
</dbReference>
<evidence type="ECO:0000256" key="3">
    <source>
        <dbReference type="ARBA" id="ARBA00022452"/>
    </source>
</evidence>